<feature type="region of interest" description="Disordered" evidence="2">
    <location>
        <begin position="1"/>
        <end position="24"/>
    </location>
</feature>
<comment type="caution">
    <text evidence="4">The sequence shown here is derived from an EMBL/GenBank/DDBJ whole genome shotgun (WGS) entry which is preliminary data.</text>
</comment>
<dbReference type="InterPro" id="IPR037165">
    <property type="entry name" value="AldOxase/xan_DH_Mopterin-bd_sf"/>
</dbReference>
<evidence type="ECO:0000256" key="2">
    <source>
        <dbReference type="SAM" id="MobiDB-lite"/>
    </source>
</evidence>
<organism evidence="4 5">
    <name type="scientific">Rhizobium hidalgonense</name>
    <dbReference type="NCBI Taxonomy" id="1538159"/>
    <lineage>
        <taxon>Bacteria</taxon>
        <taxon>Pseudomonadati</taxon>
        <taxon>Pseudomonadota</taxon>
        <taxon>Alphaproteobacteria</taxon>
        <taxon>Hyphomicrobiales</taxon>
        <taxon>Rhizobiaceae</taxon>
        <taxon>Rhizobium/Agrobacterium group</taxon>
        <taxon>Rhizobium</taxon>
    </lineage>
</organism>
<proteinExistence type="predicted"/>
<evidence type="ECO:0000256" key="1">
    <source>
        <dbReference type="ARBA" id="ARBA00022505"/>
    </source>
</evidence>
<dbReference type="GO" id="GO:0016491">
    <property type="term" value="F:oxidoreductase activity"/>
    <property type="evidence" value="ECO:0007669"/>
    <property type="project" value="InterPro"/>
</dbReference>
<feature type="domain" description="Aldehyde oxidase/xanthine dehydrogenase first molybdopterin binding" evidence="3">
    <location>
        <begin position="14"/>
        <end position="105"/>
    </location>
</feature>
<sequence length="107" mass="11564">KREPITSGNDKPEHKNNPDEGLANADVKVDSIYVTPSQNSAAMEPHATIAEWHGDQLTLHCSMQMLSTCKQQICDALDLKADNVRLISRYVGGGFGSKLGISPESIA</sequence>
<dbReference type="GO" id="GO:0005506">
    <property type="term" value="F:iron ion binding"/>
    <property type="evidence" value="ECO:0007669"/>
    <property type="project" value="InterPro"/>
</dbReference>
<evidence type="ECO:0000313" key="5">
    <source>
        <dbReference type="Proteomes" id="UP001268610"/>
    </source>
</evidence>
<dbReference type="PANTHER" id="PTHR11908:SF132">
    <property type="entry name" value="ALDEHYDE OXIDASE 1-RELATED"/>
    <property type="match status" value="1"/>
</dbReference>
<keyword evidence="1" id="KW-0500">Molybdenum</keyword>
<dbReference type="InterPro" id="IPR008274">
    <property type="entry name" value="AldOxase/xan_DH_MoCoBD1"/>
</dbReference>
<feature type="compositionally biased region" description="Basic and acidic residues" evidence="2">
    <location>
        <begin position="1"/>
        <end position="18"/>
    </location>
</feature>
<protein>
    <submittedName>
        <fullName evidence="4">Molybdopterin cofactor-binding domain-containing protein</fullName>
    </submittedName>
</protein>
<dbReference type="Gene3D" id="3.30.365.10">
    <property type="entry name" value="Aldehyde oxidase/xanthine dehydrogenase, molybdopterin binding domain"/>
    <property type="match status" value="2"/>
</dbReference>
<accession>A0AAJ2H7H7</accession>
<dbReference type="InterPro" id="IPR016208">
    <property type="entry name" value="Ald_Oxase/xanthine_DH-like"/>
</dbReference>
<dbReference type="AlphaFoldDB" id="A0AAJ2H7H7"/>
<reference evidence="4" key="1">
    <citation type="submission" date="2023-04" db="EMBL/GenBank/DDBJ databases">
        <title>Genomic characterization of faba bean (Vicia faba) microsymbionts in Mexican soils.</title>
        <authorList>
            <person name="Rivera Orduna F.N."/>
            <person name="Guevara-Luna J."/>
            <person name="Yan J."/>
            <person name="Arroyo-Herrera I."/>
            <person name="Li Y."/>
            <person name="Vasquez-Murrieta M.S."/>
            <person name="Wang E.T."/>
        </authorList>
    </citation>
    <scope>NUCLEOTIDE SEQUENCE</scope>
    <source>
        <strain evidence="4">CH26</strain>
    </source>
</reference>
<feature type="non-terminal residue" evidence="4">
    <location>
        <position position="107"/>
    </location>
</feature>
<name>A0AAJ2H7H7_9HYPH</name>
<dbReference type="SUPFAM" id="SSF56003">
    <property type="entry name" value="Molybdenum cofactor-binding domain"/>
    <property type="match status" value="1"/>
</dbReference>
<dbReference type="Proteomes" id="UP001268610">
    <property type="component" value="Unassembled WGS sequence"/>
</dbReference>
<evidence type="ECO:0000259" key="3">
    <source>
        <dbReference type="Pfam" id="PF02738"/>
    </source>
</evidence>
<dbReference type="RefSeq" id="WP_310866878.1">
    <property type="nucleotide sequence ID" value="NZ_JAVLSF010001384.1"/>
</dbReference>
<evidence type="ECO:0000313" key="4">
    <source>
        <dbReference type="EMBL" id="MDR9778933.1"/>
    </source>
</evidence>
<feature type="non-terminal residue" evidence="4">
    <location>
        <position position="1"/>
    </location>
</feature>
<gene>
    <name evidence="4" type="ORF">RJJ65_41020</name>
</gene>
<dbReference type="Pfam" id="PF02738">
    <property type="entry name" value="MoCoBD_1"/>
    <property type="match status" value="1"/>
</dbReference>
<dbReference type="PANTHER" id="PTHR11908">
    <property type="entry name" value="XANTHINE DEHYDROGENASE"/>
    <property type="match status" value="1"/>
</dbReference>
<dbReference type="EMBL" id="JAVLSF010001384">
    <property type="protein sequence ID" value="MDR9778933.1"/>
    <property type="molecule type" value="Genomic_DNA"/>
</dbReference>